<proteinExistence type="predicted"/>
<dbReference type="EMBL" id="MU167238">
    <property type="protein sequence ID" value="KAG0148331.1"/>
    <property type="molecule type" value="Genomic_DNA"/>
</dbReference>
<feature type="non-terminal residue" evidence="2">
    <location>
        <position position="61"/>
    </location>
</feature>
<keyword evidence="3" id="KW-1185">Reference proteome</keyword>
<dbReference type="SUPFAM" id="SSF53098">
    <property type="entry name" value="Ribonuclease H-like"/>
    <property type="match status" value="1"/>
</dbReference>
<comment type="caution">
    <text evidence="2">The sequence shown here is derived from an EMBL/GenBank/DDBJ whole genome shotgun (WGS) entry which is preliminary data.</text>
</comment>
<dbReference type="InterPro" id="IPR008906">
    <property type="entry name" value="HATC_C_dom"/>
</dbReference>
<protein>
    <recommendedName>
        <fullName evidence="1">HAT C-terminal dimerisation domain-containing protein</fullName>
    </recommendedName>
</protein>
<dbReference type="AlphaFoldDB" id="A0A9P6NJT9"/>
<evidence type="ECO:0000313" key="2">
    <source>
        <dbReference type="EMBL" id="KAG0148331.1"/>
    </source>
</evidence>
<accession>A0A9P6NJT9</accession>
<dbReference type="OrthoDB" id="3264316at2759"/>
<dbReference type="GO" id="GO:0046983">
    <property type="term" value="F:protein dimerization activity"/>
    <property type="evidence" value="ECO:0007669"/>
    <property type="project" value="InterPro"/>
</dbReference>
<dbReference type="Proteomes" id="UP000886653">
    <property type="component" value="Unassembled WGS sequence"/>
</dbReference>
<reference evidence="2" key="1">
    <citation type="submission" date="2013-11" db="EMBL/GenBank/DDBJ databases">
        <title>Genome sequence of the fusiform rust pathogen reveals effectors for host alternation and coevolution with pine.</title>
        <authorList>
            <consortium name="DOE Joint Genome Institute"/>
            <person name="Smith K."/>
            <person name="Pendleton A."/>
            <person name="Kubisiak T."/>
            <person name="Anderson C."/>
            <person name="Salamov A."/>
            <person name="Aerts A."/>
            <person name="Riley R."/>
            <person name="Clum A."/>
            <person name="Lindquist E."/>
            <person name="Ence D."/>
            <person name="Campbell M."/>
            <person name="Kronenberg Z."/>
            <person name="Feau N."/>
            <person name="Dhillon B."/>
            <person name="Hamelin R."/>
            <person name="Burleigh J."/>
            <person name="Smith J."/>
            <person name="Yandell M."/>
            <person name="Nelson C."/>
            <person name="Grigoriev I."/>
            <person name="Davis J."/>
        </authorList>
    </citation>
    <scope>NUCLEOTIDE SEQUENCE</scope>
    <source>
        <strain evidence="2">G11</strain>
    </source>
</reference>
<dbReference type="Pfam" id="PF05699">
    <property type="entry name" value="Dimer_Tnp_hAT"/>
    <property type="match status" value="1"/>
</dbReference>
<feature type="non-terminal residue" evidence="2">
    <location>
        <position position="1"/>
    </location>
</feature>
<name>A0A9P6NJT9_9BASI</name>
<evidence type="ECO:0000259" key="1">
    <source>
        <dbReference type="Pfam" id="PF05699"/>
    </source>
</evidence>
<sequence>KNQQHSLPTLARMRRAYLAVPATSVLSEPTFLAGGKVWSDLRATLGPETFKALVSLKSWDK</sequence>
<organism evidence="2 3">
    <name type="scientific">Cronartium quercuum f. sp. fusiforme G11</name>
    <dbReference type="NCBI Taxonomy" id="708437"/>
    <lineage>
        <taxon>Eukaryota</taxon>
        <taxon>Fungi</taxon>
        <taxon>Dikarya</taxon>
        <taxon>Basidiomycota</taxon>
        <taxon>Pucciniomycotina</taxon>
        <taxon>Pucciniomycetes</taxon>
        <taxon>Pucciniales</taxon>
        <taxon>Coleosporiaceae</taxon>
        <taxon>Cronartium</taxon>
    </lineage>
</organism>
<feature type="domain" description="HAT C-terminal dimerisation" evidence="1">
    <location>
        <begin position="2"/>
        <end position="59"/>
    </location>
</feature>
<evidence type="ECO:0000313" key="3">
    <source>
        <dbReference type="Proteomes" id="UP000886653"/>
    </source>
</evidence>
<dbReference type="InterPro" id="IPR012337">
    <property type="entry name" value="RNaseH-like_sf"/>
</dbReference>
<gene>
    <name evidence="2" type="ORF">CROQUDRAFT_33622</name>
</gene>